<dbReference type="InterPro" id="IPR025542">
    <property type="entry name" value="YacH"/>
</dbReference>
<dbReference type="OrthoDB" id="9788704at2"/>
<dbReference type="InterPro" id="IPR036876">
    <property type="entry name" value="UVR_dom_sf"/>
</dbReference>
<dbReference type="RefSeq" id="WP_136379938.1">
    <property type="nucleotide sequence ID" value="NZ_SLUB01000020.1"/>
</dbReference>
<gene>
    <name evidence="2" type="ORF">E1I69_12500</name>
</gene>
<feature type="domain" description="UVR" evidence="1">
    <location>
        <begin position="137"/>
        <end position="172"/>
    </location>
</feature>
<dbReference type="GO" id="GO:0008270">
    <property type="term" value="F:zinc ion binding"/>
    <property type="evidence" value="ECO:0007669"/>
    <property type="project" value="TreeGrafter"/>
</dbReference>
<dbReference type="GO" id="GO:1990170">
    <property type="term" value="P:stress response to cadmium ion"/>
    <property type="evidence" value="ECO:0007669"/>
    <property type="project" value="TreeGrafter"/>
</dbReference>
<keyword evidence="3" id="KW-1185">Reference proteome</keyword>
<sequence>MICQECNQRPATFHFTKVINGEKTEVHICEHCAQEKSEMFMFPGTSGFSIDNLLAGLLQFEPLTGSQQHAFQKNEVLQCENCKMTFQQFAKVGRFGCSQCYPTFEKQLTPILKRLHSGNTHHTGKIPKRIGGSFHIRKEIEQLKQKMQEYISLEEFEKAADVRDHVRDLEKKLSGYKEGEV</sequence>
<reference evidence="2 3" key="1">
    <citation type="journal article" date="2019" name="Indoor Air">
        <title>Impacts of indoor surface finishes on bacterial viability.</title>
        <authorList>
            <person name="Hu J."/>
            <person name="Maamar S.B."/>
            <person name="Glawe A.J."/>
            <person name="Gottel N."/>
            <person name="Gilbert J.A."/>
            <person name="Hartmann E.M."/>
        </authorList>
    </citation>
    <scope>NUCLEOTIDE SEQUENCE [LARGE SCALE GENOMIC DNA]</scope>
    <source>
        <strain evidence="2 3">AF060A6</strain>
    </source>
</reference>
<dbReference type="AlphaFoldDB" id="A0A4S3PRA6"/>
<accession>A0A4S3PRA6</accession>
<dbReference type="GO" id="GO:0046870">
    <property type="term" value="F:cadmium ion binding"/>
    <property type="evidence" value="ECO:0007669"/>
    <property type="project" value="TreeGrafter"/>
</dbReference>
<protein>
    <recommendedName>
        <fullName evidence="1">UVR domain-containing protein</fullName>
    </recommendedName>
</protein>
<name>A0A4S3PRA6_9BACI</name>
<dbReference type="Gene3D" id="4.10.860.10">
    <property type="entry name" value="UVR domain"/>
    <property type="match status" value="1"/>
</dbReference>
<dbReference type="GO" id="GO:0050897">
    <property type="term" value="F:cobalt ion binding"/>
    <property type="evidence" value="ECO:0007669"/>
    <property type="project" value="TreeGrafter"/>
</dbReference>
<evidence type="ECO:0000313" key="3">
    <source>
        <dbReference type="Proteomes" id="UP000306477"/>
    </source>
</evidence>
<dbReference type="EMBL" id="SLUB01000020">
    <property type="protein sequence ID" value="THE12169.1"/>
    <property type="molecule type" value="Genomic_DNA"/>
</dbReference>
<dbReference type="PIRSF" id="PIRSF015034">
    <property type="entry name" value="YacH"/>
    <property type="match status" value="1"/>
</dbReference>
<organism evidence="2 3">
    <name type="scientific">Bacillus timonensis</name>
    <dbReference type="NCBI Taxonomy" id="1033734"/>
    <lineage>
        <taxon>Bacteria</taxon>
        <taxon>Bacillati</taxon>
        <taxon>Bacillota</taxon>
        <taxon>Bacilli</taxon>
        <taxon>Bacillales</taxon>
        <taxon>Bacillaceae</taxon>
        <taxon>Bacillus</taxon>
    </lineage>
</organism>
<dbReference type="Proteomes" id="UP000306477">
    <property type="component" value="Unassembled WGS sequence"/>
</dbReference>
<evidence type="ECO:0000313" key="2">
    <source>
        <dbReference type="EMBL" id="THE12169.1"/>
    </source>
</evidence>
<comment type="caution">
    <text evidence="2">The sequence shown here is derived from an EMBL/GenBank/DDBJ whole genome shotgun (WGS) entry which is preliminary data.</text>
</comment>
<dbReference type="PANTHER" id="PTHR38430:SF1">
    <property type="entry name" value="PROTEIN-ARGININE KINASE ACTIVATOR PROTEIN"/>
    <property type="match status" value="1"/>
</dbReference>
<evidence type="ECO:0000259" key="1">
    <source>
        <dbReference type="PROSITE" id="PS50151"/>
    </source>
</evidence>
<dbReference type="STRING" id="1033734.GCA_000285535_04443"/>
<dbReference type="InterPro" id="IPR001943">
    <property type="entry name" value="UVR_dom"/>
</dbReference>
<dbReference type="GO" id="GO:1990169">
    <property type="term" value="P:stress response to copper ion"/>
    <property type="evidence" value="ECO:0007669"/>
    <property type="project" value="TreeGrafter"/>
</dbReference>
<dbReference type="SUPFAM" id="SSF46600">
    <property type="entry name" value="C-terminal UvrC-binding domain of UvrB"/>
    <property type="match status" value="1"/>
</dbReference>
<dbReference type="PROSITE" id="PS50151">
    <property type="entry name" value="UVR"/>
    <property type="match status" value="1"/>
</dbReference>
<proteinExistence type="predicted"/>
<dbReference type="GO" id="GO:0005507">
    <property type="term" value="F:copper ion binding"/>
    <property type="evidence" value="ECO:0007669"/>
    <property type="project" value="TreeGrafter"/>
</dbReference>
<dbReference type="PANTHER" id="PTHR38430">
    <property type="entry name" value="PROTEIN-ARGININE KINASE ACTIVATOR PROTEIN"/>
    <property type="match status" value="1"/>
</dbReference>
<dbReference type="Pfam" id="PF02151">
    <property type="entry name" value="UVR"/>
    <property type="match status" value="1"/>
</dbReference>